<protein>
    <submittedName>
        <fullName evidence="1">Uncharacterized protein</fullName>
    </submittedName>
</protein>
<organism evidence="1 2">
    <name type="scientific">Sanguibacter keddieii (strain ATCC 51767 / DSM 10542 / NCFB 3025 / ST-74)</name>
    <dbReference type="NCBI Taxonomy" id="446469"/>
    <lineage>
        <taxon>Bacteria</taxon>
        <taxon>Bacillati</taxon>
        <taxon>Actinomycetota</taxon>
        <taxon>Actinomycetes</taxon>
        <taxon>Micrococcales</taxon>
        <taxon>Sanguibacteraceae</taxon>
        <taxon>Sanguibacter</taxon>
    </lineage>
</organism>
<accession>D1BEP6</accession>
<proteinExistence type="predicted"/>
<name>D1BEP6_SANKS</name>
<reference evidence="1 2" key="1">
    <citation type="journal article" date="2009" name="Stand. Genomic Sci.">
        <title>Complete genome sequence of Sanguibacter keddieii type strain (ST-74).</title>
        <authorList>
            <person name="Ivanova N."/>
            <person name="Sikorski J."/>
            <person name="Sims D."/>
            <person name="Brettin T."/>
            <person name="Detter J.C."/>
            <person name="Han C."/>
            <person name="Lapidus A."/>
            <person name="Copeland A."/>
            <person name="Glavina Del Rio T."/>
            <person name="Nolan M."/>
            <person name="Chen F."/>
            <person name="Lucas S."/>
            <person name="Tice H."/>
            <person name="Cheng J.F."/>
            <person name="Bruce D."/>
            <person name="Goodwin L."/>
            <person name="Pitluck S."/>
            <person name="Pati A."/>
            <person name="Mavromatis K."/>
            <person name="Chen A."/>
            <person name="Palaniappan K."/>
            <person name="D'haeseleer P."/>
            <person name="Chain P."/>
            <person name="Bristow J."/>
            <person name="Eisen J.A."/>
            <person name="Markowitz V."/>
            <person name="Hugenholtz P."/>
            <person name="Goker M."/>
            <person name="Pukall R."/>
            <person name="Klenk H.P."/>
            <person name="Kyrpides N.C."/>
        </authorList>
    </citation>
    <scope>NUCLEOTIDE SEQUENCE [LARGE SCALE GENOMIC DNA]</scope>
    <source>
        <strain evidence="2">ATCC 51767 / DSM 10542 / NCFB 3025 / ST-74</strain>
    </source>
</reference>
<dbReference type="Proteomes" id="UP000000322">
    <property type="component" value="Chromosome"/>
</dbReference>
<dbReference type="HOGENOM" id="CLU_3188853_0_0_11"/>
<keyword evidence="2" id="KW-1185">Reference proteome</keyword>
<dbReference type="STRING" id="446469.Sked_34420"/>
<dbReference type="KEGG" id="ske:Sked_34420"/>
<dbReference type="EMBL" id="CP001819">
    <property type="protein sequence ID" value="ACZ23332.1"/>
    <property type="molecule type" value="Genomic_DNA"/>
</dbReference>
<gene>
    <name evidence="1" type="ordered locus">Sked_34420</name>
</gene>
<evidence type="ECO:0000313" key="2">
    <source>
        <dbReference type="Proteomes" id="UP000000322"/>
    </source>
</evidence>
<dbReference type="AlphaFoldDB" id="D1BEP6"/>
<evidence type="ECO:0000313" key="1">
    <source>
        <dbReference type="EMBL" id="ACZ23332.1"/>
    </source>
</evidence>
<sequence>MLAGAGKPRDVIAGLLTWSTVVRSDEPIVALAGLKTSDRVRRTSRC</sequence>